<evidence type="ECO:0000313" key="2">
    <source>
        <dbReference type="Proteomes" id="UP000193866"/>
    </source>
</evidence>
<dbReference type="AlphaFoldDB" id="A0A1X1YNY5"/>
<dbReference type="GO" id="GO:0003676">
    <property type="term" value="F:nucleic acid binding"/>
    <property type="evidence" value="ECO:0007669"/>
    <property type="project" value="InterPro"/>
</dbReference>
<protein>
    <recommendedName>
        <fullName evidence="3">DUF91 domain-containing protein</fullName>
    </recommendedName>
</protein>
<keyword evidence="2" id="KW-1185">Reference proteome</keyword>
<accession>A0A1X1YNY5</accession>
<organism evidence="1 2">
    <name type="scientific">Mycolicibacter longobardus</name>
    <dbReference type="NCBI Taxonomy" id="1108812"/>
    <lineage>
        <taxon>Bacteria</taxon>
        <taxon>Bacillati</taxon>
        <taxon>Actinomycetota</taxon>
        <taxon>Actinomycetes</taxon>
        <taxon>Mycobacteriales</taxon>
        <taxon>Mycobacteriaceae</taxon>
        <taxon>Mycolicibacter</taxon>
    </lineage>
</organism>
<comment type="caution">
    <text evidence="1">The sequence shown here is derived from an EMBL/GenBank/DDBJ whole genome shotgun (WGS) entry which is preliminary data.</text>
</comment>
<dbReference type="Proteomes" id="UP000193866">
    <property type="component" value="Unassembled WGS sequence"/>
</dbReference>
<reference evidence="1 2" key="1">
    <citation type="submission" date="2016-01" db="EMBL/GenBank/DDBJ databases">
        <title>The new phylogeny of the genus Mycobacterium.</title>
        <authorList>
            <person name="Tarcisio F."/>
            <person name="Conor M."/>
            <person name="Antonella G."/>
            <person name="Elisabetta G."/>
            <person name="Giulia F.S."/>
            <person name="Sara T."/>
            <person name="Anna F."/>
            <person name="Clotilde B."/>
            <person name="Roberto B."/>
            <person name="Veronica D.S."/>
            <person name="Fabio R."/>
            <person name="Monica P."/>
            <person name="Olivier J."/>
            <person name="Enrico T."/>
            <person name="Nicola S."/>
        </authorList>
    </citation>
    <scope>NUCLEOTIDE SEQUENCE [LARGE SCALE GENOMIC DNA]</scope>
    <source>
        <strain evidence="1 2">DSM 45394</strain>
    </source>
</reference>
<gene>
    <name evidence="1" type="ORF">AWC16_06140</name>
</gene>
<dbReference type="Gene3D" id="3.40.1350.10">
    <property type="match status" value="1"/>
</dbReference>
<evidence type="ECO:0000313" key="1">
    <source>
        <dbReference type="EMBL" id="ORW12743.1"/>
    </source>
</evidence>
<dbReference type="EMBL" id="LQPG01000010">
    <property type="protein sequence ID" value="ORW12743.1"/>
    <property type="molecule type" value="Genomic_DNA"/>
</dbReference>
<evidence type="ECO:0008006" key="3">
    <source>
        <dbReference type="Google" id="ProtNLM"/>
    </source>
</evidence>
<proteinExistence type="predicted"/>
<sequence length="100" mass="11277">MPITPRCYLDILAEDKKTKALVGIELKAQEPKRDLVSQAGSYMTALKKMSAAKDLPTPRLLIVTGQPDQEFQRDIKTLSEKYGVPVQWLIYTISLTLKEV</sequence>
<dbReference type="InterPro" id="IPR011856">
    <property type="entry name" value="tRNA_endonuc-like_dom_sf"/>
</dbReference>
<name>A0A1X1YNY5_9MYCO</name>